<evidence type="ECO:0000313" key="2">
    <source>
        <dbReference type="Proteomes" id="UP000030693"/>
    </source>
</evidence>
<dbReference type="Proteomes" id="UP000030693">
    <property type="component" value="Unassembled WGS sequence"/>
</dbReference>
<dbReference type="RefSeq" id="XP_009498300.1">
    <property type="nucleotide sequence ID" value="XM_009500025.1"/>
</dbReference>
<feature type="non-terminal residue" evidence="1">
    <location>
        <position position="1"/>
    </location>
</feature>
<protein>
    <submittedName>
        <fullName evidence="1">Uncharacterized protein</fullName>
    </submittedName>
</protein>
<sequence>RILTALIPLSYVVGIRPTQLGVKTLQSHLLVPRPYAELNAIFRNGNIAGLVTFCQQYAPMLKHSGVYFPLARLSQGPLFAAFIRIATPAFGQKTMDLGSLAQVIQVLQQQTQLPPTVLAELDDVVFPTDIAGILDLIYSTNANAAELPNTQQQRPFACQLLLGSSMLLYRGTVVRPQATFYGPVVVSSLDGEQILGGHDLEQVGNVIVHNRTRVDSWNDYVVILPGTKNCL</sequence>
<accession>A0A058Z022</accession>
<dbReference type="EMBL" id="KK198003">
    <property type="protein sequence ID" value="KCV67293.1"/>
    <property type="molecule type" value="Genomic_DNA"/>
</dbReference>
<name>A0A058Z022_FONAL</name>
<evidence type="ECO:0000313" key="1">
    <source>
        <dbReference type="EMBL" id="KCV67293.1"/>
    </source>
</evidence>
<dbReference type="AlphaFoldDB" id="A0A058Z022"/>
<keyword evidence="2" id="KW-1185">Reference proteome</keyword>
<gene>
    <name evidence="1" type="ORF">H696_06285</name>
</gene>
<organism evidence="1">
    <name type="scientific">Fonticula alba</name>
    <name type="common">Slime mold</name>
    <dbReference type="NCBI Taxonomy" id="691883"/>
    <lineage>
        <taxon>Eukaryota</taxon>
        <taxon>Rotosphaerida</taxon>
        <taxon>Fonticulaceae</taxon>
        <taxon>Fonticula</taxon>
    </lineage>
</organism>
<proteinExistence type="predicted"/>
<dbReference type="GeneID" id="20531010"/>
<reference evidence="1" key="1">
    <citation type="submission" date="2013-04" db="EMBL/GenBank/DDBJ databases">
        <title>The Genome Sequence of Fonticula alba ATCC 38817.</title>
        <authorList>
            <consortium name="The Broad Institute Genomics Platform"/>
            <person name="Russ C."/>
            <person name="Cuomo C."/>
            <person name="Burger G."/>
            <person name="Gray M.W."/>
            <person name="Holland P.W.H."/>
            <person name="King N."/>
            <person name="Lang F.B.F."/>
            <person name="Roger A.J."/>
            <person name="Ruiz-Trillo I."/>
            <person name="Brown M."/>
            <person name="Walker B."/>
            <person name="Young S."/>
            <person name="Zeng Q."/>
            <person name="Gargeya S."/>
            <person name="Fitzgerald M."/>
            <person name="Haas B."/>
            <person name="Abouelleil A."/>
            <person name="Allen A.W."/>
            <person name="Alvarado L."/>
            <person name="Arachchi H.M."/>
            <person name="Berlin A.M."/>
            <person name="Chapman S.B."/>
            <person name="Gainer-Dewar J."/>
            <person name="Goldberg J."/>
            <person name="Griggs A."/>
            <person name="Gujja S."/>
            <person name="Hansen M."/>
            <person name="Howarth C."/>
            <person name="Imamovic A."/>
            <person name="Ireland A."/>
            <person name="Larimer J."/>
            <person name="McCowan C."/>
            <person name="Murphy C."/>
            <person name="Pearson M."/>
            <person name="Poon T.W."/>
            <person name="Priest M."/>
            <person name="Roberts A."/>
            <person name="Saif S."/>
            <person name="Shea T."/>
            <person name="Sisk P."/>
            <person name="Sykes S."/>
            <person name="Wortman J."/>
            <person name="Nusbaum C."/>
            <person name="Birren B."/>
        </authorList>
    </citation>
    <scope>NUCLEOTIDE SEQUENCE [LARGE SCALE GENOMIC DNA]</scope>
    <source>
        <strain evidence="1">ATCC 38817</strain>
    </source>
</reference>